<gene>
    <name evidence="1" type="ORF">EHT25_08705</name>
</gene>
<dbReference type="RefSeq" id="WP_124873331.1">
    <property type="nucleotide sequence ID" value="NZ_RQJO01000007.1"/>
</dbReference>
<evidence type="ECO:0000313" key="2">
    <source>
        <dbReference type="Proteomes" id="UP000271925"/>
    </source>
</evidence>
<accession>A0A3P1C3J3</accession>
<protein>
    <submittedName>
        <fullName evidence="1">Uncharacterized protein</fullName>
    </submittedName>
</protein>
<organism evidence="1 2">
    <name type="scientific">Larkinella rosea</name>
    <dbReference type="NCBI Taxonomy" id="2025312"/>
    <lineage>
        <taxon>Bacteria</taxon>
        <taxon>Pseudomonadati</taxon>
        <taxon>Bacteroidota</taxon>
        <taxon>Cytophagia</taxon>
        <taxon>Cytophagales</taxon>
        <taxon>Spirosomataceae</taxon>
        <taxon>Larkinella</taxon>
    </lineage>
</organism>
<dbReference type="Proteomes" id="UP000271925">
    <property type="component" value="Unassembled WGS sequence"/>
</dbReference>
<reference evidence="1 2" key="1">
    <citation type="submission" date="2018-11" db="EMBL/GenBank/DDBJ databases">
        <authorList>
            <person name="Zhou Z."/>
            <person name="Wang G."/>
        </authorList>
    </citation>
    <scope>NUCLEOTIDE SEQUENCE [LARGE SCALE GENOMIC DNA]</scope>
    <source>
        <strain evidence="1 2">KCTC52004</strain>
    </source>
</reference>
<evidence type="ECO:0000313" key="1">
    <source>
        <dbReference type="EMBL" id="RRB07839.1"/>
    </source>
</evidence>
<dbReference type="EMBL" id="RQJO01000007">
    <property type="protein sequence ID" value="RRB07839.1"/>
    <property type="molecule type" value="Genomic_DNA"/>
</dbReference>
<proteinExistence type="predicted"/>
<sequence>MASVWHDPFFTLEADTLLSLDEVEAVPLIEQAAEMIQKMYSVIRKLLAVYLHKLKLRRIYTQKMGNLPAEQKTNQALFNRFRKVMEEYFGQLATGQQSVMPSVSLQPKSLGVINEVIKRVTNLPASAHWQRKMIL</sequence>
<name>A0A3P1C3J3_9BACT</name>
<dbReference type="AlphaFoldDB" id="A0A3P1C3J3"/>
<comment type="caution">
    <text evidence="1">The sequence shown here is derived from an EMBL/GenBank/DDBJ whole genome shotgun (WGS) entry which is preliminary data.</text>
</comment>
<keyword evidence="2" id="KW-1185">Reference proteome</keyword>